<dbReference type="Proteomes" id="UP000661918">
    <property type="component" value="Unassembled WGS sequence"/>
</dbReference>
<evidence type="ECO:0008006" key="4">
    <source>
        <dbReference type="Google" id="ProtNLM"/>
    </source>
</evidence>
<keyword evidence="3" id="KW-1185">Reference proteome</keyword>
<sequence>MSELQSSEAFSRLQFFRGEVQFEAAQLNTRISAFLTAQSFLLITYGSAMNNSNPEWGPVFRLAAPLGFAVLGIALGVNIRPSIRASVKVIQSWHEKQQEIIEAHETLSVYNVNASHGITEDSISTHKSRRYALNTLNIMMIAWIVLGGVAVAMYLLGQN</sequence>
<evidence type="ECO:0000313" key="2">
    <source>
        <dbReference type="EMBL" id="GGM14014.1"/>
    </source>
</evidence>
<keyword evidence="1" id="KW-1133">Transmembrane helix</keyword>
<organism evidence="2 3">
    <name type="scientific">Deinococcus aerophilus</name>
    <dbReference type="NCBI Taxonomy" id="522488"/>
    <lineage>
        <taxon>Bacteria</taxon>
        <taxon>Thermotogati</taxon>
        <taxon>Deinococcota</taxon>
        <taxon>Deinococci</taxon>
        <taxon>Deinococcales</taxon>
        <taxon>Deinococcaceae</taxon>
        <taxon>Deinococcus</taxon>
    </lineage>
</organism>
<protein>
    <recommendedName>
        <fullName evidence="4">DUF202 domain-containing protein</fullName>
    </recommendedName>
</protein>
<accession>A0ABQ2GUJ6</accession>
<evidence type="ECO:0000256" key="1">
    <source>
        <dbReference type="SAM" id="Phobius"/>
    </source>
</evidence>
<dbReference type="EMBL" id="BMOM01000019">
    <property type="protein sequence ID" value="GGM14014.1"/>
    <property type="molecule type" value="Genomic_DNA"/>
</dbReference>
<keyword evidence="1" id="KW-0472">Membrane</keyword>
<dbReference type="RefSeq" id="WP_188904529.1">
    <property type="nucleotide sequence ID" value="NZ_BMOM01000019.1"/>
</dbReference>
<reference evidence="3" key="1">
    <citation type="journal article" date="2019" name="Int. J. Syst. Evol. Microbiol.">
        <title>The Global Catalogue of Microorganisms (GCM) 10K type strain sequencing project: providing services to taxonomists for standard genome sequencing and annotation.</title>
        <authorList>
            <consortium name="The Broad Institute Genomics Platform"/>
            <consortium name="The Broad Institute Genome Sequencing Center for Infectious Disease"/>
            <person name="Wu L."/>
            <person name="Ma J."/>
        </authorList>
    </citation>
    <scope>NUCLEOTIDE SEQUENCE [LARGE SCALE GENOMIC DNA]</scope>
    <source>
        <strain evidence="3">JCM 15443</strain>
    </source>
</reference>
<feature type="transmembrane region" description="Helical" evidence="1">
    <location>
        <begin position="136"/>
        <end position="156"/>
    </location>
</feature>
<evidence type="ECO:0000313" key="3">
    <source>
        <dbReference type="Proteomes" id="UP000661918"/>
    </source>
</evidence>
<comment type="caution">
    <text evidence="2">The sequence shown here is derived from an EMBL/GenBank/DDBJ whole genome shotgun (WGS) entry which is preliminary data.</text>
</comment>
<name>A0ABQ2GUJ6_9DEIO</name>
<keyword evidence="1" id="KW-0812">Transmembrane</keyword>
<gene>
    <name evidence="2" type="ORF">GCM10010841_23290</name>
</gene>
<feature type="transmembrane region" description="Helical" evidence="1">
    <location>
        <begin position="59"/>
        <end position="79"/>
    </location>
</feature>
<proteinExistence type="predicted"/>